<evidence type="ECO:0000313" key="1">
    <source>
        <dbReference type="EMBL" id="WGH80374.1"/>
    </source>
</evidence>
<dbReference type="Proteomes" id="UP001243420">
    <property type="component" value="Chromosome"/>
</dbReference>
<name>A0ABY8LGE7_9RHOB</name>
<accession>A0ABY8LGE7</accession>
<reference evidence="1 2" key="1">
    <citation type="submission" date="2023-04" db="EMBL/GenBank/DDBJ databases">
        <title>Jannaschia ovalis sp. nov., a marine bacterium isolated from sea tidal flat.</title>
        <authorList>
            <person name="Kwon D.Y."/>
            <person name="Kim J.-J."/>
        </authorList>
    </citation>
    <scope>NUCLEOTIDE SEQUENCE [LARGE SCALE GENOMIC DNA]</scope>
    <source>
        <strain evidence="1 2">GRR-S6-38</strain>
    </source>
</reference>
<gene>
    <name evidence="1" type="ORF">P8627_11545</name>
</gene>
<proteinExistence type="predicted"/>
<dbReference type="Pfam" id="PF12915">
    <property type="entry name" value="DUF3833"/>
    <property type="match status" value="1"/>
</dbReference>
<keyword evidence="2" id="KW-1185">Reference proteome</keyword>
<dbReference type="InterPro" id="IPR024409">
    <property type="entry name" value="DUF3833"/>
</dbReference>
<sequence length="189" mass="21078">MDPFLFVLAGAIATLAVVWAVRRAFAFAGQEAQDYVHLLPELDLQKHLTGRLVCRGMIFGPTGRVTSRFTATMEMSWDGPKGSMVEHFLYDDGTVQDRVWLIQLHEDGRVETEATDVLGHGTGRIMGNALGLRYAIQLPPENGSHVLQAVDWMYLQEDGTILNRSQFRKFGIKVAELFAVIRPMGDDDA</sequence>
<organism evidence="1 2">
    <name type="scientific">Jannaschia ovalis</name>
    <dbReference type="NCBI Taxonomy" id="3038773"/>
    <lineage>
        <taxon>Bacteria</taxon>
        <taxon>Pseudomonadati</taxon>
        <taxon>Pseudomonadota</taxon>
        <taxon>Alphaproteobacteria</taxon>
        <taxon>Rhodobacterales</taxon>
        <taxon>Roseobacteraceae</taxon>
        <taxon>Jannaschia</taxon>
    </lineage>
</organism>
<protein>
    <submittedName>
        <fullName evidence="1">DUF3833 family protein</fullName>
    </submittedName>
</protein>
<evidence type="ECO:0000313" key="2">
    <source>
        <dbReference type="Proteomes" id="UP001243420"/>
    </source>
</evidence>
<dbReference type="EMBL" id="CP122537">
    <property type="protein sequence ID" value="WGH80374.1"/>
    <property type="molecule type" value="Genomic_DNA"/>
</dbReference>